<name>A0A937ABH2_9HYPH</name>
<evidence type="ECO:0000313" key="4">
    <source>
        <dbReference type="EMBL" id="MBL0848685.1"/>
    </source>
</evidence>
<sequence length="257" mass="28260">MLKETIDSFHQGKFYLVQPLTQGHRSGMDAMILASLVNAQGPFHLADLGAGAGAAGLAVASRLSNAQVLLVERSHLMANFARKTLALPFNSHMSQRISLMEADVTLSGKERTLAGLQNNFYDHVIMNPPFNERIGSFTPDKVKEEAHVMLEDSFEKWIRTACAIMRSTGQLSLIARPQSLATIINACARRIGALEITPLHPRIGECAIRILVTGIKGMRGKLIMRSPIFLHEPTGQTYSDLVNNLINGKSTLKRFKV</sequence>
<dbReference type="PANTHER" id="PTHR47739">
    <property type="entry name" value="TRNA1(VAL) (ADENINE(37)-N6)-METHYLTRANSFERASE"/>
    <property type="match status" value="1"/>
</dbReference>
<dbReference type="GO" id="GO:0008168">
    <property type="term" value="F:methyltransferase activity"/>
    <property type="evidence" value="ECO:0007669"/>
    <property type="project" value="UniProtKB-KW"/>
</dbReference>
<feature type="domain" description="Methyltransferase small" evidence="3">
    <location>
        <begin position="33"/>
        <end position="135"/>
    </location>
</feature>
<dbReference type="Pfam" id="PF05175">
    <property type="entry name" value="MTS"/>
    <property type="match status" value="1"/>
</dbReference>
<organism evidence="4 5">
    <name type="scientific">Candidatus Liberibacter ctenarytainae</name>
    <dbReference type="NCBI Taxonomy" id="2020335"/>
    <lineage>
        <taxon>Bacteria</taxon>
        <taxon>Pseudomonadati</taxon>
        <taxon>Pseudomonadota</taxon>
        <taxon>Alphaproteobacteria</taxon>
        <taxon>Hyphomicrobiales</taxon>
        <taxon>Rhizobiaceae</taxon>
        <taxon>Liberibacter</taxon>
    </lineage>
</organism>
<dbReference type="SUPFAM" id="SSF53335">
    <property type="entry name" value="S-adenosyl-L-methionine-dependent methyltransferases"/>
    <property type="match status" value="1"/>
</dbReference>
<dbReference type="AlphaFoldDB" id="A0A937ABH2"/>
<evidence type="ECO:0000259" key="3">
    <source>
        <dbReference type="Pfam" id="PF05175"/>
    </source>
</evidence>
<dbReference type="PANTHER" id="PTHR47739:SF1">
    <property type="entry name" value="TRNA1(VAL) (ADENINE(37)-N6)-METHYLTRANSFERASE"/>
    <property type="match status" value="1"/>
</dbReference>
<dbReference type="GO" id="GO:0032259">
    <property type="term" value="P:methylation"/>
    <property type="evidence" value="ECO:0007669"/>
    <property type="project" value="UniProtKB-KW"/>
</dbReference>
<evidence type="ECO:0000256" key="1">
    <source>
        <dbReference type="ARBA" id="ARBA00022603"/>
    </source>
</evidence>
<protein>
    <submittedName>
        <fullName evidence="4">Methyltransferase</fullName>
    </submittedName>
</protein>
<keyword evidence="1 4" id="KW-0489">Methyltransferase</keyword>
<dbReference type="InterPro" id="IPR007848">
    <property type="entry name" value="Small_mtfrase_dom"/>
</dbReference>
<keyword evidence="2" id="KW-0949">S-adenosyl-L-methionine</keyword>
<dbReference type="EMBL" id="SEOL01000001">
    <property type="protein sequence ID" value="MBL0848685.1"/>
    <property type="molecule type" value="Genomic_DNA"/>
</dbReference>
<gene>
    <name evidence="4" type="ORF">EU981_01060</name>
</gene>
<reference evidence="4" key="1">
    <citation type="submission" date="2019-02" db="EMBL/GenBank/DDBJ databases">
        <title>A novel Candidatus Liberibacter species associated with the New Zealand native fuchsia psyllid, Ctenarytaina fuchsiae.</title>
        <authorList>
            <person name="Thompson S.M."/>
            <person name="Jorgensen N."/>
            <person name="David C."/>
            <person name="Bulman S.R."/>
            <person name="Smith G.R."/>
        </authorList>
    </citation>
    <scope>NUCLEOTIDE SEQUENCE</scope>
    <source>
        <strain evidence="4">Oxford</strain>
    </source>
</reference>
<evidence type="ECO:0000313" key="5">
    <source>
        <dbReference type="Proteomes" id="UP000736856"/>
    </source>
</evidence>
<evidence type="ECO:0000256" key="2">
    <source>
        <dbReference type="ARBA" id="ARBA00022691"/>
    </source>
</evidence>
<dbReference type="Gene3D" id="3.40.50.150">
    <property type="entry name" value="Vaccinia Virus protein VP39"/>
    <property type="match status" value="1"/>
</dbReference>
<dbReference type="Proteomes" id="UP000736856">
    <property type="component" value="Unassembled WGS sequence"/>
</dbReference>
<comment type="caution">
    <text evidence="4">The sequence shown here is derived from an EMBL/GenBank/DDBJ whole genome shotgun (WGS) entry which is preliminary data.</text>
</comment>
<keyword evidence="1 4" id="KW-0808">Transferase</keyword>
<accession>A0A937ABH2</accession>
<proteinExistence type="predicted"/>
<dbReference type="InterPro" id="IPR050210">
    <property type="entry name" value="tRNA_Adenine-N(6)_MTase"/>
</dbReference>
<dbReference type="InterPro" id="IPR029063">
    <property type="entry name" value="SAM-dependent_MTases_sf"/>
</dbReference>